<organism evidence="1 2">
    <name type="scientific">Brachionus plicatilis</name>
    <name type="common">Marine rotifer</name>
    <name type="synonym">Brachionus muelleri</name>
    <dbReference type="NCBI Taxonomy" id="10195"/>
    <lineage>
        <taxon>Eukaryota</taxon>
        <taxon>Metazoa</taxon>
        <taxon>Spiralia</taxon>
        <taxon>Gnathifera</taxon>
        <taxon>Rotifera</taxon>
        <taxon>Eurotatoria</taxon>
        <taxon>Monogononta</taxon>
        <taxon>Pseudotrocha</taxon>
        <taxon>Ploima</taxon>
        <taxon>Brachionidae</taxon>
        <taxon>Brachionus</taxon>
    </lineage>
</organism>
<reference evidence="1 2" key="1">
    <citation type="journal article" date="2018" name="Sci. Rep.">
        <title>Genomic signatures of local adaptation to the degree of environmental predictability in rotifers.</title>
        <authorList>
            <person name="Franch-Gras L."/>
            <person name="Hahn C."/>
            <person name="Garcia-Roger E.M."/>
            <person name="Carmona M.J."/>
            <person name="Serra M."/>
            <person name="Gomez A."/>
        </authorList>
    </citation>
    <scope>NUCLEOTIDE SEQUENCE [LARGE SCALE GENOMIC DNA]</scope>
    <source>
        <strain evidence="1">HYR1</strain>
    </source>
</reference>
<evidence type="ECO:0000313" key="1">
    <source>
        <dbReference type="EMBL" id="RNA24129.1"/>
    </source>
</evidence>
<dbReference type="Proteomes" id="UP000276133">
    <property type="component" value="Unassembled WGS sequence"/>
</dbReference>
<sequence>MDNGKMSLKNASALVQPLEIIVKMIECSKLEQDPEECKLIGSNIQEFDFDYLKILYNFLFVINDRMQII</sequence>
<accession>A0A3M7RKX9</accession>
<keyword evidence="2" id="KW-1185">Reference proteome</keyword>
<proteinExistence type="predicted"/>
<comment type="caution">
    <text evidence="1">The sequence shown here is derived from an EMBL/GenBank/DDBJ whole genome shotgun (WGS) entry which is preliminary data.</text>
</comment>
<gene>
    <name evidence="1" type="ORF">BpHYR1_036729</name>
</gene>
<dbReference type="EMBL" id="REGN01003167">
    <property type="protein sequence ID" value="RNA24129.1"/>
    <property type="molecule type" value="Genomic_DNA"/>
</dbReference>
<protein>
    <submittedName>
        <fullName evidence="1">Uncharacterized protein</fullName>
    </submittedName>
</protein>
<evidence type="ECO:0000313" key="2">
    <source>
        <dbReference type="Proteomes" id="UP000276133"/>
    </source>
</evidence>
<name>A0A3M7RKX9_BRAPC</name>
<dbReference type="AlphaFoldDB" id="A0A3M7RKX9"/>